<dbReference type="SUPFAM" id="SSF50939">
    <property type="entry name" value="Sialidases"/>
    <property type="match status" value="1"/>
</dbReference>
<proteinExistence type="inferred from homology"/>
<gene>
    <name evidence="7" type="ORF">GCM10010305_59750</name>
</gene>
<feature type="domain" description="Alpha-galactosidase NEW3" evidence="5">
    <location>
        <begin position="416"/>
        <end position="489"/>
    </location>
</feature>
<dbReference type="Pfam" id="PF10633">
    <property type="entry name" value="NPCBM_assoc"/>
    <property type="match status" value="1"/>
</dbReference>
<keyword evidence="8" id="KW-1185">Reference proteome</keyword>
<dbReference type="GO" id="GO:0009313">
    <property type="term" value="P:oligosaccharide catabolic process"/>
    <property type="evidence" value="ECO:0007669"/>
    <property type="project" value="TreeGrafter"/>
</dbReference>
<feature type="domain" description="Sialidase" evidence="6">
    <location>
        <begin position="74"/>
        <end position="370"/>
    </location>
</feature>
<dbReference type="GO" id="GO:0005737">
    <property type="term" value="C:cytoplasm"/>
    <property type="evidence" value="ECO:0007669"/>
    <property type="project" value="TreeGrafter"/>
</dbReference>
<dbReference type="RefSeq" id="WP_229850190.1">
    <property type="nucleotide sequence ID" value="NZ_BMUL01000024.1"/>
</dbReference>
<keyword evidence="4" id="KW-0732">Signal</keyword>
<dbReference type="AlphaFoldDB" id="A0A918T9N0"/>
<evidence type="ECO:0000259" key="6">
    <source>
        <dbReference type="Pfam" id="PF13088"/>
    </source>
</evidence>
<dbReference type="InterPro" id="IPR011040">
    <property type="entry name" value="Sialidase"/>
</dbReference>
<dbReference type="InterPro" id="IPR013783">
    <property type="entry name" value="Ig-like_fold"/>
</dbReference>
<dbReference type="PANTHER" id="PTHR10628">
    <property type="entry name" value="SIALIDASE"/>
    <property type="match status" value="1"/>
</dbReference>
<comment type="caution">
    <text evidence="7">The sequence shown here is derived from an EMBL/GenBank/DDBJ whole genome shotgun (WGS) entry which is preliminary data.</text>
</comment>
<evidence type="ECO:0000259" key="5">
    <source>
        <dbReference type="Pfam" id="PF10633"/>
    </source>
</evidence>
<dbReference type="EC" id="3.2.1.18" evidence="3"/>
<dbReference type="InterPro" id="IPR036278">
    <property type="entry name" value="Sialidase_sf"/>
</dbReference>
<dbReference type="SUPFAM" id="SSF49899">
    <property type="entry name" value="Concanavalin A-like lectins/glucanases"/>
    <property type="match status" value="1"/>
</dbReference>
<dbReference type="Gene3D" id="2.60.40.10">
    <property type="entry name" value="Immunoglobulins"/>
    <property type="match status" value="1"/>
</dbReference>
<dbReference type="GO" id="GO:0006689">
    <property type="term" value="P:ganglioside catabolic process"/>
    <property type="evidence" value="ECO:0007669"/>
    <property type="project" value="TreeGrafter"/>
</dbReference>
<protein>
    <recommendedName>
        <fullName evidence="3">exo-alpha-sialidase</fullName>
        <ecNumber evidence="3">3.2.1.18</ecNumber>
    </recommendedName>
</protein>
<reference evidence="7" key="1">
    <citation type="journal article" date="2014" name="Int. J. Syst. Evol. Microbiol.">
        <title>Complete genome sequence of Corynebacterium casei LMG S-19264T (=DSM 44701T), isolated from a smear-ripened cheese.</title>
        <authorList>
            <consortium name="US DOE Joint Genome Institute (JGI-PGF)"/>
            <person name="Walter F."/>
            <person name="Albersmeier A."/>
            <person name="Kalinowski J."/>
            <person name="Ruckert C."/>
        </authorList>
    </citation>
    <scope>NUCLEOTIDE SEQUENCE</scope>
    <source>
        <strain evidence="7">JCM 4518</strain>
    </source>
</reference>
<feature type="signal peptide" evidence="4">
    <location>
        <begin position="1"/>
        <end position="22"/>
    </location>
</feature>
<sequence length="671" mass="69548">MKTARSVSLLLLAALGAGLLGAAPSAAGPPPADGAARAAAASPEPLFESTVLATSGQGAHTYRIPALDTLPDGTLLAAYDRRNDNAADLPGNLDVMVRRSTDNGRTWTAPQAIADFDGGVGAGDPSMLVDRETGRVFVFYAYGPQGIGFFNSAAGNANDAVNSLHADYAYSDDGGVTWTARRITRDIKDPSWKGMFASSGTGIQLSTGRLVQQYAFRGADGGIWAVSAYSDDHGDTWKAGDPVGPLMDENKTVELADGRIMLNSRTSSAKTRLVAYSDDGGVTYSAPVPDDELIDPTNNAAILRYDATADASRPESHRLLFSNTASTTTRHNLTVRTSCNDGLTWPAARVVEAGGTAYSTMTRLADGTFGLLYESGPYQRITFARFDAAWLGADCPTDQGRPKLEARTAVPDGLLTAGAANTVEVRVTNHGHLAGVPGRAALSLPAGWSGDASRPVPAVAPGATAVLRFTVLPPAGTPTGERNLTVTLTAGATETSTTTPVLVAGPDRALHATPAREYDGVSSYTDLTPALPDVAPLARGVITARFRTTKTPVAATLLSASDTRAASTNVTLSLNGGVPHYEARAGGAYSAKLDGTTSLADGRDHTLAVAVTDSGTAMYADGVRIASTTTPALFARAPGLTGLWAGRNVDDGGPQWHFAGHIEQISVHRAG</sequence>
<dbReference type="InterPro" id="IPR026856">
    <property type="entry name" value="Sialidase_fam"/>
</dbReference>
<evidence type="ECO:0000313" key="8">
    <source>
        <dbReference type="Proteomes" id="UP000644020"/>
    </source>
</evidence>
<dbReference type="GO" id="GO:0004308">
    <property type="term" value="F:exo-alpha-sialidase activity"/>
    <property type="evidence" value="ECO:0007669"/>
    <property type="project" value="UniProtKB-EC"/>
</dbReference>
<evidence type="ECO:0000313" key="7">
    <source>
        <dbReference type="EMBL" id="GHB08777.1"/>
    </source>
</evidence>
<comment type="catalytic activity">
    <reaction evidence="1">
        <text>Hydrolysis of alpha-(2-&gt;3)-, alpha-(2-&gt;6)-, alpha-(2-&gt;8)- glycosidic linkages of terminal sialic acid residues in oligosaccharides, glycoproteins, glycolipids, colominic acid and synthetic substrates.</text>
        <dbReference type="EC" id="3.2.1.18"/>
    </reaction>
</comment>
<evidence type="ECO:0000256" key="1">
    <source>
        <dbReference type="ARBA" id="ARBA00000427"/>
    </source>
</evidence>
<organism evidence="7 8">
    <name type="scientific">Streptomyces termitum</name>
    <dbReference type="NCBI Taxonomy" id="67368"/>
    <lineage>
        <taxon>Bacteria</taxon>
        <taxon>Bacillati</taxon>
        <taxon>Actinomycetota</taxon>
        <taxon>Actinomycetes</taxon>
        <taxon>Kitasatosporales</taxon>
        <taxon>Streptomycetaceae</taxon>
        <taxon>Streptomyces</taxon>
    </lineage>
</organism>
<evidence type="ECO:0000256" key="4">
    <source>
        <dbReference type="SAM" id="SignalP"/>
    </source>
</evidence>
<dbReference type="CDD" id="cd15482">
    <property type="entry name" value="Sialidase_non-viral"/>
    <property type="match status" value="1"/>
</dbReference>
<dbReference type="PANTHER" id="PTHR10628:SF30">
    <property type="entry name" value="EXO-ALPHA-SIALIDASE"/>
    <property type="match status" value="1"/>
</dbReference>
<name>A0A918T9N0_9ACTN</name>
<dbReference type="Gene3D" id="2.120.10.10">
    <property type="match status" value="1"/>
</dbReference>
<reference evidence="7" key="2">
    <citation type="submission" date="2020-09" db="EMBL/GenBank/DDBJ databases">
        <authorList>
            <person name="Sun Q."/>
            <person name="Ohkuma M."/>
        </authorList>
    </citation>
    <scope>NUCLEOTIDE SEQUENCE</scope>
    <source>
        <strain evidence="7">JCM 4518</strain>
    </source>
</reference>
<dbReference type="EMBL" id="BMUL01000024">
    <property type="protein sequence ID" value="GHB08777.1"/>
    <property type="molecule type" value="Genomic_DNA"/>
</dbReference>
<accession>A0A918T9N0</accession>
<dbReference type="InterPro" id="IPR013320">
    <property type="entry name" value="ConA-like_dom_sf"/>
</dbReference>
<dbReference type="Proteomes" id="UP000644020">
    <property type="component" value="Unassembled WGS sequence"/>
</dbReference>
<feature type="chain" id="PRO_5036918364" description="exo-alpha-sialidase" evidence="4">
    <location>
        <begin position="23"/>
        <end position="671"/>
    </location>
</feature>
<evidence type="ECO:0000256" key="2">
    <source>
        <dbReference type="ARBA" id="ARBA00009348"/>
    </source>
</evidence>
<comment type="similarity">
    <text evidence="2">Belongs to the glycosyl hydrolase 33 family.</text>
</comment>
<dbReference type="InterPro" id="IPR018905">
    <property type="entry name" value="A-galactase_NEW3"/>
</dbReference>
<dbReference type="Gene3D" id="2.60.120.200">
    <property type="match status" value="1"/>
</dbReference>
<dbReference type="GO" id="GO:0016020">
    <property type="term" value="C:membrane"/>
    <property type="evidence" value="ECO:0007669"/>
    <property type="project" value="TreeGrafter"/>
</dbReference>
<evidence type="ECO:0000256" key="3">
    <source>
        <dbReference type="ARBA" id="ARBA00012733"/>
    </source>
</evidence>
<dbReference type="Pfam" id="PF13088">
    <property type="entry name" value="BNR_2"/>
    <property type="match status" value="1"/>
</dbReference>